<gene>
    <name evidence="1" type="ORF">IAB14_03625</name>
</gene>
<keyword evidence="1" id="KW-0067">ATP-binding</keyword>
<protein>
    <submittedName>
        <fullName evidence="1">ATP-binding protein</fullName>
    </submittedName>
</protein>
<reference evidence="1" key="2">
    <citation type="journal article" date="2021" name="PeerJ">
        <title>Extensive microbial diversity within the chicken gut microbiome revealed by metagenomics and culture.</title>
        <authorList>
            <person name="Gilroy R."/>
            <person name="Ravi A."/>
            <person name="Getino M."/>
            <person name="Pursley I."/>
            <person name="Horton D.L."/>
            <person name="Alikhan N.F."/>
            <person name="Baker D."/>
            <person name="Gharbi K."/>
            <person name="Hall N."/>
            <person name="Watson M."/>
            <person name="Adriaenssens E.M."/>
            <person name="Foster-Nyarko E."/>
            <person name="Jarju S."/>
            <person name="Secka A."/>
            <person name="Antonio M."/>
            <person name="Oren A."/>
            <person name="Chaudhuri R.R."/>
            <person name="La Ragione R."/>
            <person name="Hildebrand F."/>
            <person name="Pallen M.J."/>
        </authorList>
    </citation>
    <scope>NUCLEOTIDE SEQUENCE</scope>
    <source>
        <strain evidence="1">23406</strain>
    </source>
</reference>
<dbReference type="Gene3D" id="3.40.50.300">
    <property type="entry name" value="P-loop containing nucleotide triphosphate hydrolases"/>
    <property type="match status" value="1"/>
</dbReference>
<dbReference type="EMBL" id="DVOH01000024">
    <property type="protein sequence ID" value="HIV00189.1"/>
    <property type="molecule type" value="Genomic_DNA"/>
</dbReference>
<comment type="caution">
    <text evidence="1">The sequence shown here is derived from an EMBL/GenBank/DDBJ whole genome shotgun (WGS) entry which is preliminary data.</text>
</comment>
<dbReference type="SUPFAM" id="SSF52540">
    <property type="entry name" value="P-loop containing nucleoside triphosphate hydrolases"/>
    <property type="match status" value="1"/>
</dbReference>
<keyword evidence="1" id="KW-0547">Nucleotide-binding</keyword>
<sequence length="313" mass="35096">MKNVEQTAFALLQAEKRRKELEIETLLADLRKDPAFAAAEGKKLQLTFQAARLRSQNKPIGQLQDEIDKAIVDFRLALAAHGKTEADLLYRPDCPVCGDRGMKDGTLCECIRRKMFELLSEDCPDRVTDKKTFTKGDLDALPEGDRDAYRNAYNLLKALASKFPAQKTSIFGISGPVGSGKSYAATVFANMVMDKGHTALIYPASMMNRLFLSSHLAPIERKREILMPLEECDLLVIDDLGTETEYNNVSLPYLYELIAVRAGKLTMITTNLDESGVLSRYGDRIFSRLFDRAAAKWIALNGPDLRLRDKPRQ</sequence>
<dbReference type="GO" id="GO:0005524">
    <property type="term" value="F:ATP binding"/>
    <property type="evidence" value="ECO:0007669"/>
    <property type="project" value="UniProtKB-KW"/>
</dbReference>
<proteinExistence type="predicted"/>
<dbReference type="InterPro" id="IPR027417">
    <property type="entry name" value="P-loop_NTPase"/>
</dbReference>
<accession>A0A9D1SXH8</accession>
<evidence type="ECO:0000313" key="1">
    <source>
        <dbReference type="EMBL" id="HIV00189.1"/>
    </source>
</evidence>
<evidence type="ECO:0000313" key="2">
    <source>
        <dbReference type="Proteomes" id="UP000886891"/>
    </source>
</evidence>
<reference evidence="1" key="1">
    <citation type="submission" date="2020-10" db="EMBL/GenBank/DDBJ databases">
        <authorList>
            <person name="Gilroy R."/>
        </authorList>
    </citation>
    <scope>NUCLEOTIDE SEQUENCE</scope>
    <source>
        <strain evidence="1">23406</strain>
    </source>
</reference>
<organism evidence="1 2">
    <name type="scientific">Candidatus Stercoripulliclostridium merdipullorum</name>
    <dbReference type="NCBI Taxonomy" id="2840952"/>
    <lineage>
        <taxon>Bacteria</taxon>
        <taxon>Bacillati</taxon>
        <taxon>Bacillota</taxon>
        <taxon>Clostridia</taxon>
        <taxon>Eubacteriales</taxon>
        <taxon>Candidatus Stercoripulliclostridium</taxon>
    </lineage>
</organism>
<dbReference type="AlphaFoldDB" id="A0A9D1SXH8"/>
<dbReference type="Proteomes" id="UP000886891">
    <property type="component" value="Unassembled WGS sequence"/>
</dbReference>
<name>A0A9D1SXH8_9FIRM</name>